<dbReference type="Pfam" id="PF02775">
    <property type="entry name" value="TPP_enzyme_C"/>
    <property type="match status" value="1"/>
</dbReference>
<dbReference type="PANTHER" id="PTHR43452">
    <property type="entry name" value="PYRUVATE DECARBOXYLASE"/>
    <property type="match status" value="1"/>
</dbReference>
<reference evidence="10 11" key="1">
    <citation type="submission" date="2024-02" db="EMBL/GenBank/DDBJ databases">
        <title>First draft genome assembly of two strains of Seiridium cardinale.</title>
        <authorList>
            <person name="Emiliani G."/>
            <person name="Scali E."/>
        </authorList>
    </citation>
    <scope>NUCLEOTIDE SEQUENCE [LARGE SCALE GENOMIC DNA]</scope>
    <source>
        <strain evidence="10 11">BM-138-000479</strain>
    </source>
</reference>
<organism evidence="10 11">
    <name type="scientific">Seiridium cardinale</name>
    <dbReference type="NCBI Taxonomy" id="138064"/>
    <lineage>
        <taxon>Eukaryota</taxon>
        <taxon>Fungi</taxon>
        <taxon>Dikarya</taxon>
        <taxon>Ascomycota</taxon>
        <taxon>Pezizomycotina</taxon>
        <taxon>Sordariomycetes</taxon>
        <taxon>Xylariomycetidae</taxon>
        <taxon>Amphisphaeriales</taxon>
        <taxon>Sporocadaceae</taxon>
        <taxon>Seiridium</taxon>
    </lineage>
</organism>
<evidence type="ECO:0000256" key="4">
    <source>
        <dbReference type="ARBA" id="ARBA00022723"/>
    </source>
</evidence>
<dbReference type="InterPro" id="IPR029035">
    <property type="entry name" value="DHS-like_NAD/FAD-binding_dom"/>
</dbReference>
<evidence type="ECO:0000256" key="3">
    <source>
        <dbReference type="ARBA" id="ARBA00014422"/>
    </source>
</evidence>
<dbReference type="PANTHER" id="PTHR43452:SF30">
    <property type="entry name" value="PYRUVATE DECARBOXYLASE ISOZYME 1-RELATED"/>
    <property type="match status" value="1"/>
</dbReference>
<evidence type="ECO:0000313" key="11">
    <source>
        <dbReference type="Proteomes" id="UP001465668"/>
    </source>
</evidence>
<evidence type="ECO:0000256" key="7">
    <source>
        <dbReference type="ARBA" id="ARBA00023052"/>
    </source>
</evidence>
<keyword evidence="5" id="KW-0210">Decarboxylase</keyword>
<evidence type="ECO:0000259" key="9">
    <source>
        <dbReference type="Pfam" id="PF02775"/>
    </source>
</evidence>
<keyword evidence="8" id="KW-0456">Lyase</keyword>
<keyword evidence="6" id="KW-0460">Magnesium</keyword>
<dbReference type="InterPro" id="IPR029061">
    <property type="entry name" value="THDP-binding"/>
</dbReference>
<comment type="caution">
    <text evidence="10">The sequence shown here is derived from an EMBL/GenBank/DDBJ whole genome shotgun (WGS) entry which is preliminary data.</text>
</comment>
<dbReference type="SUPFAM" id="SSF52518">
    <property type="entry name" value="Thiamin diphosphate-binding fold (THDP-binding)"/>
    <property type="match status" value="1"/>
</dbReference>
<gene>
    <name evidence="10" type="ORF">SCAR479_09321</name>
</gene>
<sequence length="281" mass="30741">MPYFTTALGKGVAKENSHLFCGSYLGAGTDQNVAAIMEESDCVLRVKQTVSINLEESHTTVGYEKYEAKVINIMEKLKTELVSHKWAPNNDCALQMPARKPVKGPSTEVITHQWLWQRLTGYFRAGDLIYVENGTAQLGISESYLLLDCDMCTQAIYGSIGYAAGASVGRSIAGQELGKYKRIVLITGEGSLQLTVQAMSLLSRYGITPVIYTVERILHGLNAPYNDVDDWSYGNIFKAMGSQTNEIRTFAVKEASKLDDLLASLEFNSCGLPAGTSINAK</sequence>
<evidence type="ECO:0000256" key="1">
    <source>
        <dbReference type="ARBA" id="ARBA00001964"/>
    </source>
</evidence>
<proteinExistence type="inferred from homology"/>
<evidence type="ECO:0000256" key="8">
    <source>
        <dbReference type="ARBA" id="ARBA00023239"/>
    </source>
</evidence>
<keyword evidence="7" id="KW-0786">Thiamine pyrophosphate</keyword>
<dbReference type="SUPFAM" id="SSF52467">
    <property type="entry name" value="DHS-like NAD/FAD-binding domain"/>
    <property type="match status" value="1"/>
</dbReference>
<evidence type="ECO:0000256" key="5">
    <source>
        <dbReference type="ARBA" id="ARBA00022793"/>
    </source>
</evidence>
<comment type="similarity">
    <text evidence="2">Belongs to the TPP enzyme family.</text>
</comment>
<dbReference type="Proteomes" id="UP001465668">
    <property type="component" value="Unassembled WGS sequence"/>
</dbReference>
<dbReference type="EMBL" id="JARVKM010000045">
    <property type="protein sequence ID" value="KAK9773981.1"/>
    <property type="molecule type" value="Genomic_DNA"/>
</dbReference>
<dbReference type="Gene3D" id="3.40.50.970">
    <property type="match status" value="1"/>
</dbReference>
<keyword evidence="4" id="KW-0479">Metal-binding</keyword>
<feature type="domain" description="Thiamine pyrophosphate enzyme TPP-binding" evidence="9">
    <location>
        <begin position="153"/>
        <end position="214"/>
    </location>
</feature>
<dbReference type="InterPro" id="IPR011766">
    <property type="entry name" value="TPP_enzyme_TPP-bd"/>
</dbReference>
<accession>A0ABR2XK21</accession>
<name>A0ABR2XK21_9PEZI</name>
<comment type="cofactor">
    <cofactor evidence="1">
        <name>thiamine diphosphate</name>
        <dbReference type="ChEBI" id="CHEBI:58937"/>
    </cofactor>
</comment>
<dbReference type="InterPro" id="IPR012110">
    <property type="entry name" value="PDC/IPDC-like"/>
</dbReference>
<evidence type="ECO:0000313" key="10">
    <source>
        <dbReference type="EMBL" id="KAK9773981.1"/>
    </source>
</evidence>
<evidence type="ECO:0000256" key="2">
    <source>
        <dbReference type="ARBA" id="ARBA00007812"/>
    </source>
</evidence>
<dbReference type="Gene3D" id="3.40.50.1220">
    <property type="entry name" value="TPP-binding domain"/>
    <property type="match status" value="1"/>
</dbReference>
<protein>
    <recommendedName>
        <fullName evidence="3">Pyruvate decarboxylase</fullName>
    </recommendedName>
</protein>
<evidence type="ECO:0000256" key="6">
    <source>
        <dbReference type="ARBA" id="ARBA00022842"/>
    </source>
</evidence>
<keyword evidence="10" id="KW-0670">Pyruvate</keyword>
<keyword evidence="11" id="KW-1185">Reference proteome</keyword>